<sequence length="334" mass="38511">MSIRENYEELETKYLSKLATLSKDTKGRVTHEEKCNIRTDFQRDRDRIIHSKAFRRLKHKTQVFIAPEGDHYRTRLTHTLEVSQIARTISRAIGLNEDLTEAIALGHDLGHTPFGHTGESVLDKITSNGFRHNEQSLRVVDYLESGTGLNLTYEVRDGIYCHSGELIPSTNEGKVVKLADKIAYINHDIDDAIRAGIISISDLPKECIKVLGEKHSERINNMIKSVIDYALHYGEIKLTGEIGEATWELRKYMFNNVYIGSEAKKEDEKASNCLLKLFSYYLKTPEIMPNEYFNRIEKWGKERVVCDYIAGMTDRFALTEFMNYFIPSPWKKSY</sequence>
<keyword evidence="1 2" id="KW-0378">Hydrolase</keyword>
<feature type="domain" description="HD" evidence="3">
    <location>
        <begin position="75"/>
        <end position="185"/>
    </location>
</feature>
<dbReference type="SMART" id="SM00471">
    <property type="entry name" value="HDc"/>
    <property type="match status" value="1"/>
</dbReference>
<dbReference type="GO" id="GO:0016793">
    <property type="term" value="F:triphosphoric monoester hydrolase activity"/>
    <property type="evidence" value="ECO:0007669"/>
    <property type="project" value="InterPro"/>
</dbReference>
<dbReference type="InterPro" id="IPR023023">
    <property type="entry name" value="dNTPase_2"/>
</dbReference>
<comment type="similarity">
    <text evidence="2">Belongs to the dGTPase family. Type 2 subfamily.</text>
</comment>
<comment type="caution">
    <text evidence="4">The sequence shown here is derived from an EMBL/GenBank/DDBJ whole genome shotgun (WGS) entry which is preliminary data.</text>
</comment>
<dbReference type="CDD" id="cd00077">
    <property type="entry name" value="HDc"/>
    <property type="match status" value="1"/>
</dbReference>
<dbReference type="EMBL" id="AZQP01000028">
    <property type="protein sequence ID" value="EYE88130.1"/>
    <property type="molecule type" value="Genomic_DNA"/>
</dbReference>
<dbReference type="HAMAP" id="MF_01212">
    <property type="entry name" value="dGTPase_type2"/>
    <property type="match status" value="1"/>
</dbReference>
<dbReference type="PANTHER" id="PTHR35795">
    <property type="entry name" value="SLR1885 PROTEIN"/>
    <property type="match status" value="1"/>
</dbReference>
<dbReference type="NCBIfam" id="TIGR01353">
    <property type="entry name" value="dGTP_triPase"/>
    <property type="match status" value="1"/>
</dbReference>
<dbReference type="PANTHER" id="PTHR35795:SF1">
    <property type="entry name" value="BIS(5'-NUCLEOSYL)-TETRAPHOSPHATASE, SYMMETRICAL"/>
    <property type="match status" value="1"/>
</dbReference>
<name>A0A017RW45_9CLOT</name>
<dbReference type="InterPro" id="IPR026875">
    <property type="entry name" value="PHydrolase_assoc_dom"/>
</dbReference>
<dbReference type="STRING" id="1403537.Q428_09625"/>
<dbReference type="InterPro" id="IPR051094">
    <property type="entry name" value="Diverse_Catalytic_Enzymes"/>
</dbReference>
<dbReference type="SUPFAM" id="SSF109604">
    <property type="entry name" value="HD-domain/PDEase-like"/>
    <property type="match status" value="1"/>
</dbReference>
<dbReference type="InterPro" id="IPR006674">
    <property type="entry name" value="HD_domain"/>
</dbReference>
<evidence type="ECO:0000256" key="2">
    <source>
        <dbReference type="HAMAP-Rule" id="MF_01212"/>
    </source>
</evidence>
<dbReference type="Proteomes" id="UP000019681">
    <property type="component" value="Unassembled WGS sequence"/>
</dbReference>
<evidence type="ECO:0000256" key="1">
    <source>
        <dbReference type="ARBA" id="ARBA00022801"/>
    </source>
</evidence>
<evidence type="ECO:0000313" key="5">
    <source>
        <dbReference type="Proteomes" id="UP000019681"/>
    </source>
</evidence>
<dbReference type="Gene3D" id="1.10.3210.10">
    <property type="entry name" value="Hypothetical protein af1432"/>
    <property type="match status" value="1"/>
</dbReference>
<gene>
    <name evidence="4" type="ORF">Q428_09625</name>
</gene>
<keyword evidence="5" id="KW-1185">Reference proteome</keyword>
<dbReference type="Pfam" id="PF01966">
    <property type="entry name" value="HD"/>
    <property type="match status" value="1"/>
</dbReference>
<evidence type="ECO:0000259" key="3">
    <source>
        <dbReference type="PROSITE" id="PS51831"/>
    </source>
</evidence>
<evidence type="ECO:0000313" key="4">
    <source>
        <dbReference type="EMBL" id="EYE88130.1"/>
    </source>
</evidence>
<proteinExistence type="inferred from homology"/>
<protein>
    <recommendedName>
        <fullName evidence="2">Deoxyguanosinetriphosphate triphosphohydrolase-like protein</fullName>
    </recommendedName>
</protein>
<dbReference type="RefSeq" id="WP_035380263.1">
    <property type="nucleotide sequence ID" value="NZ_AZQP01000028.1"/>
</dbReference>
<organism evidence="4 5">
    <name type="scientific">Fervidicella metallireducens AeB</name>
    <dbReference type="NCBI Taxonomy" id="1403537"/>
    <lineage>
        <taxon>Bacteria</taxon>
        <taxon>Bacillati</taxon>
        <taxon>Bacillota</taxon>
        <taxon>Clostridia</taxon>
        <taxon>Eubacteriales</taxon>
        <taxon>Clostridiaceae</taxon>
        <taxon>Fervidicella</taxon>
    </lineage>
</organism>
<dbReference type="InterPro" id="IPR003607">
    <property type="entry name" value="HD/PDEase_dom"/>
</dbReference>
<dbReference type="PROSITE" id="PS51831">
    <property type="entry name" value="HD"/>
    <property type="match status" value="1"/>
</dbReference>
<dbReference type="NCBIfam" id="NF002327">
    <property type="entry name" value="PRK01286.1-2"/>
    <property type="match status" value="1"/>
</dbReference>
<reference evidence="4 5" key="1">
    <citation type="journal article" date="2014" name="Genome Announc.">
        <title>Draft Genome Sequence of Fervidicella metallireducens Strain AeBT, an Iron-Reducing Thermoanaerobe from the Great Artesian Basin.</title>
        <authorList>
            <person name="Patel B.K."/>
        </authorList>
    </citation>
    <scope>NUCLEOTIDE SEQUENCE [LARGE SCALE GENOMIC DNA]</scope>
    <source>
        <strain evidence="4 5">AeB</strain>
    </source>
</reference>
<dbReference type="InterPro" id="IPR006261">
    <property type="entry name" value="dGTPase"/>
</dbReference>
<dbReference type="AlphaFoldDB" id="A0A017RW45"/>
<dbReference type="Pfam" id="PF13286">
    <property type="entry name" value="HD_assoc"/>
    <property type="match status" value="1"/>
</dbReference>
<accession>A0A017RW45</accession>
<dbReference type="OrthoDB" id="9803619at2"/>